<evidence type="ECO:0000313" key="5">
    <source>
        <dbReference type="EMBL" id="CZR50891.1"/>
    </source>
</evidence>
<keyword evidence="3" id="KW-0732">Signal</keyword>
<feature type="domain" description="Carboxylesterase type B" evidence="4">
    <location>
        <begin position="30"/>
        <end position="517"/>
    </location>
</feature>
<reference evidence="5 6" key="1">
    <citation type="submission" date="2016-03" db="EMBL/GenBank/DDBJ databases">
        <authorList>
            <person name="Ploux O."/>
        </authorList>
    </citation>
    <scope>NUCLEOTIDE SEQUENCE [LARGE SCALE GENOMIC DNA]</scope>
    <source>
        <strain evidence="5 6">UAMH 11012</strain>
    </source>
</reference>
<feature type="signal peptide" evidence="3">
    <location>
        <begin position="1"/>
        <end position="23"/>
    </location>
</feature>
<sequence length="565" mass="61855">MAHSPLSFLTHFLLLSLIPLTKAQTLLASLDYGSFQGSFSSTYNLTYFRKIPFAASPTGINRFRAPQPPLPITNGTYNSDQSYDFCPQRTVNGTEDCLYLGLYGRPWTKGQALRPVVVVYYGGAFIQGGGSFTLPPAGYPVLNASTDSDFIFVYPNYRVNAFGFLPGAEIASDPNSDLNPGLLDQQAALVWTNKYIEQFGGDKGNVSIWGQSAGGGSVVAQVIANGGKTNPPLFSKALASSPFWPKTYKYDAPEAQAIYDAFVELAGCKGEESLKCLKETDVQTLRTASLAISGSHTYNTSSYTWAPVIDGTFLTQPLSQATIKGDVNIDYGWGMYNTHEGENFIPPGLGGTNNSGTPPFNSSTASFDNWLRGFLPGFTDRNIARVEELYPEVGSTETISSYNTSYTRAGLIYRDIVLACPTYWTARAAHKKSYVGEYSISPAKHASDTIYYTLSEQGQQLAKIMSLYYLQYLSPAKPPRLSCQGWEIENADSLSSLQNRAFASFFQTGNPNAHKLTNSSIPGVPENWRTGEEFVVEADGFEKLKVDELGERCGFWRQVADDVPI</sequence>
<dbReference type="EMBL" id="FJOG01000001">
    <property type="protein sequence ID" value="CZR50891.1"/>
    <property type="molecule type" value="Genomic_DNA"/>
</dbReference>
<proteinExistence type="inferred from homology"/>
<dbReference type="InterPro" id="IPR029058">
    <property type="entry name" value="AB_hydrolase_fold"/>
</dbReference>
<keyword evidence="6" id="KW-1185">Reference proteome</keyword>
<dbReference type="InterPro" id="IPR019826">
    <property type="entry name" value="Carboxylesterase_B_AS"/>
</dbReference>
<dbReference type="InterPro" id="IPR002018">
    <property type="entry name" value="CarbesteraseB"/>
</dbReference>
<protein>
    <recommendedName>
        <fullName evidence="3">Carboxylic ester hydrolase</fullName>
        <ecNumber evidence="3">3.1.1.-</ecNumber>
    </recommendedName>
</protein>
<dbReference type="InterPro" id="IPR050309">
    <property type="entry name" value="Type-B_Carboxylest/Lipase"/>
</dbReference>
<comment type="similarity">
    <text evidence="1 3">Belongs to the type-B carboxylesterase/lipase family.</text>
</comment>
<keyword evidence="2 3" id="KW-0378">Hydrolase</keyword>
<organism evidence="5 6">
    <name type="scientific">Phialocephala subalpina</name>
    <dbReference type="NCBI Taxonomy" id="576137"/>
    <lineage>
        <taxon>Eukaryota</taxon>
        <taxon>Fungi</taxon>
        <taxon>Dikarya</taxon>
        <taxon>Ascomycota</taxon>
        <taxon>Pezizomycotina</taxon>
        <taxon>Leotiomycetes</taxon>
        <taxon>Helotiales</taxon>
        <taxon>Mollisiaceae</taxon>
        <taxon>Phialocephala</taxon>
        <taxon>Phialocephala fortinii species complex</taxon>
    </lineage>
</organism>
<name>A0A1L7WDN7_9HELO</name>
<dbReference type="PROSITE" id="PS00122">
    <property type="entry name" value="CARBOXYLESTERASE_B_1"/>
    <property type="match status" value="1"/>
</dbReference>
<dbReference type="SUPFAM" id="SSF53474">
    <property type="entry name" value="alpha/beta-Hydrolases"/>
    <property type="match status" value="1"/>
</dbReference>
<dbReference type="GO" id="GO:0016787">
    <property type="term" value="F:hydrolase activity"/>
    <property type="evidence" value="ECO:0007669"/>
    <property type="project" value="UniProtKB-KW"/>
</dbReference>
<gene>
    <name evidence="5" type="ORF">PAC_00765</name>
</gene>
<accession>A0A1L7WDN7</accession>
<evidence type="ECO:0000256" key="1">
    <source>
        <dbReference type="ARBA" id="ARBA00005964"/>
    </source>
</evidence>
<dbReference type="Pfam" id="PF00135">
    <property type="entry name" value="COesterase"/>
    <property type="match status" value="1"/>
</dbReference>
<dbReference type="PANTHER" id="PTHR11559">
    <property type="entry name" value="CARBOXYLESTERASE"/>
    <property type="match status" value="1"/>
</dbReference>
<evidence type="ECO:0000259" key="4">
    <source>
        <dbReference type="Pfam" id="PF00135"/>
    </source>
</evidence>
<feature type="chain" id="PRO_5011825862" description="Carboxylic ester hydrolase" evidence="3">
    <location>
        <begin position="24"/>
        <end position="565"/>
    </location>
</feature>
<evidence type="ECO:0000256" key="3">
    <source>
        <dbReference type="RuleBase" id="RU361235"/>
    </source>
</evidence>
<dbReference type="EC" id="3.1.1.-" evidence="3"/>
<evidence type="ECO:0000313" key="6">
    <source>
        <dbReference type="Proteomes" id="UP000184330"/>
    </source>
</evidence>
<dbReference type="Gene3D" id="3.40.50.1820">
    <property type="entry name" value="alpha/beta hydrolase"/>
    <property type="match status" value="1"/>
</dbReference>
<evidence type="ECO:0000256" key="2">
    <source>
        <dbReference type="ARBA" id="ARBA00022801"/>
    </source>
</evidence>
<dbReference type="Proteomes" id="UP000184330">
    <property type="component" value="Unassembled WGS sequence"/>
</dbReference>
<dbReference type="STRING" id="576137.A0A1L7WDN7"/>
<dbReference type="OrthoDB" id="408631at2759"/>
<dbReference type="AlphaFoldDB" id="A0A1L7WDN7"/>